<proteinExistence type="predicted"/>
<dbReference type="AlphaFoldDB" id="A0A811ZLC7"/>
<protein>
    <submittedName>
        <fullName evidence="2">(raccoon dog) hypothetical protein</fullName>
    </submittedName>
</protein>
<feature type="compositionally biased region" description="Polar residues" evidence="1">
    <location>
        <begin position="23"/>
        <end position="32"/>
    </location>
</feature>
<accession>A0A811ZLC7</accession>
<dbReference type="Proteomes" id="UP000645828">
    <property type="component" value="Unassembled WGS sequence"/>
</dbReference>
<sequence>MGTAGCPRVGSLGPVRPTCMPTPHSTPEGTHS</sequence>
<dbReference type="EMBL" id="CAJHUB010000769">
    <property type="protein sequence ID" value="CAD7689420.1"/>
    <property type="molecule type" value="Genomic_DNA"/>
</dbReference>
<feature type="region of interest" description="Disordered" evidence="1">
    <location>
        <begin position="1"/>
        <end position="32"/>
    </location>
</feature>
<keyword evidence="3" id="KW-1185">Reference proteome</keyword>
<evidence type="ECO:0000313" key="3">
    <source>
        <dbReference type="Proteomes" id="UP000645828"/>
    </source>
</evidence>
<name>A0A811ZLC7_NYCPR</name>
<evidence type="ECO:0000256" key="1">
    <source>
        <dbReference type="SAM" id="MobiDB-lite"/>
    </source>
</evidence>
<organism evidence="2 3">
    <name type="scientific">Nyctereutes procyonoides</name>
    <name type="common">Raccoon dog</name>
    <name type="synonym">Canis procyonoides</name>
    <dbReference type="NCBI Taxonomy" id="34880"/>
    <lineage>
        <taxon>Eukaryota</taxon>
        <taxon>Metazoa</taxon>
        <taxon>Chordata</taxon>
        <taxon>Craniata</taxon>
        <taxon>Vertebrata</taxon>
        <taxon>Euteleostomi</taxon>
        <taxon>Mammalia</taxon>
        <taxon>Eutheria</taxon>
        <taxon>Laurasiatheria</taxon>
        <taxon>Carnivora</taxon>
        <taxon>Caniformia</taxon>
        <taxon>Canidae</taxon>
        <taxon>Nyctereutes</taxon>
    </lineage>
</organism>
<comment type="caution">
    <text evidence="2">The sequence shown here is derived from an EMBL/GenBank/DDBJ whole genome shotgun (WGS) entry which is preliminary data.</text>
</comment>
<reference evidence="2" key="1">
    <citation type="submission" date="2020-12" db="EMBL/GenBank/DDBJ databases">
        <authorList>
            <consortium name="Molecular Ecology Group"/>
        </authorList>
    </citation>
    <scope>NUCLEOTIDE SEQUENCE</scope>
    <source>
        <strain evidence="2">TBG_1078</strain>
    </source>
</reference>
<gene>
    <name evidence="2" type="ORF">NYPRO_LOCUS22214</name>
</gene>
<evidence type="ECO:0000313" key="2">
    <source>
        <dbReference type="EMBL" id="CAD7689420.1"/>
    </source>
</evidence>